<gene>
    <name evidence="11" type="primary">trpS2</name>
    <name evidence="11" type="ORF">CHLFYP18_02959</name>
</gene>
<dbReference type="AlphaFoldDB" id="A0A6N3HSB3"/>
<dbReference type="EMBL" id="CACRUH010000075">
    <property type="protein sequence ID" value="VYU79725.1"/>
    <property type="molecule type" value="Genomic_DNA"/>
</dbReference>
<dbReference type="InterPro" id="IPR001412">
    <property type="entry name" value="aa-tRNA-synth_I_CS"/>
</dbReference>
<dbReference type="RefSeq" id="WP_156833928.1">
    <property type="nucleotide sequence ID" value="NZ_CACRUH010000075.1"/>
</dbReference>
<reference evidence="11" key="1">
    <citation type="submission" date="2019-11" db="EMBL/GenBank/DDBJ databases">
        <authorList>
            <person name="Feng L."/>
        </authorList>
    </citation>
    <scope>NUCLEOTIDE SEQUENCE</scope>
    <source>
        <strain evidence="11">ChathewayiLFYP18</strain>
    </source>
</reference>
<comment type="catalytic activity">
    <reaction evidence="8">
        <text>tRNA(Trp) + L-tryptophan + ATP = L-tryptophyl-tRNA(Trp) + AMP + diphosphate + H(+)</text>
        <dbReference type="Rhea" id="RHEA:24080"/>
        <dbReference type="Rhea" id="RHEA-COMP:9671"/>
        <dbReference type="Rhea" id="RHEA-COMP:9705"/>
        <dbReference type="ChEBI" id="CHEBI:15378"/>
        <dbReference type="ChEBI" id="CHEBI:30616"/>
        <dbReference type="ChEBI" id="CHEBI:33019"/>
        <dbReference type="ChEBI" id="CHEBI:57912"/>
        <dbReference type="ChEBI" id="CHEBI:78442"/>
        <dbReference type="ChEBI" id="CHEBI:78535"/>
        <dbReference type="ChEBI" id="CHEBI:456215"/>
        <dbReference type="EC" id="6.1.1.2"/>
    </reaction>
</comment>
<evidence type="ECO:0000256" key="4">
    <source>
        <dbReference type="ARBA" id="ARBA00022741"/>
    </source>
</evidence>
<keyword evidence="6 10" id="KW-0648">Protein biosynthesis</keyword>
<dbReference type="NCBIfam" id="TIGR00233">
    <property type="entry name" value="trpS"/>
    <property type="match status" value="1"/>
</dbReference>
<evidence type="ECO:0000313" key="11">
    <source>
        <dbReference type="EMBL" id="VYU79725.1"/>
    </source>
</evidence>
<evidence type="ECO:0000256" key="8">
    <source>
        <dbReference type="ARBA" id="ARBA00049929"/>
    </source>
</evidence>
<dbReference type="Gene3D" id="1.10.240.10">
    <property type="entry name" value="Tyrosyl-Transfer RNA Synthetase"/>
    <property type="match status" value="1"/>
</dbReference>
<dbReference type="GO" id="GO:0005524">
    <property type="term" value="F:ATP binding"/>
    <property type="evidence" value="ECO:0007669"/>
    <property type="project" value="UniProtKB-KW"/>
</dbReference>
<dbReference type="InterPro" id="IPR002305">
    <property type="entry name" value="aa-tRNA-synth_Ic"/>
</dbReference>
<dbReference type="GO" id="GO:0005829">
    <property type="term" value="C:cytosol"/>
    <property type="evidence" value="ECO:0007669"/>
    <property type="project" value="TreeGrafter"/>
</dbReference>
<evidence type="ECO:0000256" key="3">
    <source>
        <dbReference type="ARBA" id="ARBA00022598"/>
    </source>
</evidence>
<dbReference type="Pfam" id="PF00579">
    <property type="entry name" value="tRNA-synt_1b"/>
    <property type="match status" value="1"/>
</dbReference>
<dbReference type="InterPro" id="IPR002306">
    <property type="entry name" value="Trp-tRNA-ligase"/>
</dbReference>
<keyword evidence="4 10" id="KW-0547">Nucleotide-binding</keyword>
<dbReference type="EC" id="6.1.1.2" evidence="2 9"/>
<keyword evidence="7 10" id="KW-0030">Aminoacyl-tRNA synthetase</keyword>
<keyword evidence="5 10" id="KW-0067">ATP-binding</keyword>
<dbReference type="PANTHER" id="PTHR43766">
    <property type="entry name" value="TRYPTOPHAN--TRNA LIGASE, MITOCHONDRIAL"/>
    <property type="match status" value="1"/>
</dbReference>
<evidence type="ECO:0000256" key="2">
    <source>
        <dbReference type="ARBA" id="ARBA00013161"/>
    </source>
</evidence>
<dbReference type="PANTHER" id="PTHR43766:SF1">
    <property type="entry name" value="TRYPTOPHAN--TRNA LIGASE, MITOCHONDRIAL"/>
    <property type="match status" value="1"/>
</dbReference>
<dbReference type="Gene3D" id="3.40.50.620">
    <property type="entry name" value="HUPs"/>
    <property type="match status" value="1"/>
</dbReference>
<evidence type="ECO:0000256" key="10">
    <source>
        <dbReference type="RuleBase" id="RU363036"/>
    </source>
</evidence>
<evidence type="ECO:0000256" key="5">
    <source>
        <dbReference type="ARBA" id="ARBA00022840"/>
    </source>
</evidence>
<sequence>MKKIILTGDRPTGKLHIGHYVGSLKRRVELQNSGEFDEIFIMIADAQALTDNADNPEKVRQNIIEVALDYLSCGLDPAKSTLFIQSQIPELTELSFYYMNLVTVARLQRNPTVKSEIAMRNFEASIPVGFFTYPISQAADITAFKATTVPVGEDQEPMIEQTREIVRKFNSVYGDALVEPEILLPDNQACLRLPGTDGKAKMSKSLGNCIYLSDTEADVKKKVMSMYTDPNHIQVSDPGQIEGNTVFTYLDAFCKADAFEKYLPDYKNLDELKDHYKRGGLGDVKVKKFLNSVLQEELAPIRARRKEYEANIPYVYQILKEGSEKAERVAADTLVGVKRAMKINYFDDMELIAAQAEKYKNQES</sequence>
<dbReference type="InterPro" id="IPR050203">
    <property type="entry name" value="Trp-tRNA_synthetase"/>
</dbReference>
<evidence type="ECO:0000256" key="9">
    <source>
        <dbReference type="NCBIfam" id="TIGR00233"/>
    </source>
</evidence>
<dbReference type="GO" id="GO:0004830">
    <property type="term" value="F:tryptophan-tRNA ligase activity"/>
    <property type="evidence" value="ECO:0007669"/>
    <property type="project" value="UniProtKB-UniRule"/>
</dbReference>
<dbReference type="SUPFAM" id="SSF52374">
    <property type="entry name" value="Nucleotidylyl transferase"/>
    <property type="match status" value="1"/>
</dbReference>
<dbReference type="PRINTS" id="PR01039">
    <property type="entry name" value="TRNASYNTHTRP"/>
</dbReference>
<evidence type="ECO:0000256" key="1">
    <source>
        <dbReference type="ARBA" id="ARBA00005594"/>
    </source>
</evidence>
<dbReference type="InterPro" id="IPR014729">
    <property type="entry name" value="Rossmann-like_a/b/a_fold"/>
</dbReference>
<evidence type="ECO:0000256" key="7">
    <source>
        <dbReference type="ARBA" id="ARBA00023146"/>
    </source>
</evidence>
<proteinExistence type="inferred from homology"/>
<dbReference type="PROSITE" id="PS00178">
    <property type="entry name" value="AA_TRNA_LIGASE_I"/>
    <property type="match status" value="1"/>
</dbReference>
<dbReference type="FunFam" id="1.10.240.10:FF:000005">
    <property type="entry name" value="Tryptophan--tRNA ligase"/>
    <property type="match status" value="1"/>
</dbReference>
<name>A0A6N3HSB3_9FIRM</name>
<dbReference type="GO" id="GO:0006436">
    <property type="term" value="P:tryptophanyl-tRNA aminoacylation"/>
    <property type="evidence" value="ECO:0007669"/>
    <property type="project" value="UniProtKB-UniRule"/>
</dbReference>
<keyword evidence="3 10" id="KW-0436">Ligase</keyword>
<accession>A0A6N3HSB3</accession>
<organism evidence="11">
    <name type="scientific">Hungatella hathewayi</name>
    <dbReference type="NCBI Taxonomy" id="154046"/>
    <lineage>
        <taxon>Bacteria</taxon>
        <taxon>Bacillati</taxon>
        <taxon>Bacillota</taxon>
        <taxon>Clostridia</taxon>
        <taxon>Lachnospirales</taxon>
        <taxon>Lachnospiraceae</taxon>
        <taxon>Hungatella</taxon>
    </lineage>
</organism>
<comment type="similarity">
    <text evidence="1 10">Belongs to the class-I aminoacyl-tRNA synthetase family.</text>
</comment>
<evidence type="ECO:0000256" key="6">
    <source>
        <dbReference type="ARBA" id="ARBA00022917"/>
    </source>
</evidence>
<protein>
    <recommendedName>
        <fullName evidence="2 9">Tryptophan--tRNA ligase</fullName>
        <ecNumber evidence="2 9">6.1.1.2</ecNumber>
    </recommendedName>
</protein>
<dbReference type="FunFam" id="3.40.50.620:FF:000094">
    <property type="entry name" value="Tryptophan--tRNA ligase"/>
    <property type="match status" value="1"/>
</dbReference>
<dbReference type="CDD" id="cd00806">
    <property type="entry name" value="TrpRS_core"/>
    <property type="match status" value="1"/>
</dbReference>